<organism evidence="2 3">
    <name type="scientific">Paludibacterium purpuratum</name>
    <dbReference type="NCBI Taxonomy" id="1144873"/>
    <lineage>
        <taxon>Bacteria</taxon>
        <taxon>Pseudomonadati</taxon>
        <taxon>Pseudomonadota</taxon>
        <taxon>Betaproteobacteria</taxon>
        <taxon>Neisseriales</taxon>
        <taxon>Chromobacteriaceae</taxon>
        <taxon>Paludibacterium</taxon>
    </lineage>
</organism>
<keyword evidence="3" id="KW-1185">Reference proteome</keyword>
<feature type="signal peptide" evidence="1">
    <location>
        <begin position="1"/>
        <end position="20"/>
    </location>
</feature>
<comment type="caution">
    <text evidence="2">The sequence shown here is derived from an EMBL/GenBank/DDBJ whole genome shotgun (WGS) entry which is preliminary data.</text>
</comment>
<evidence type="ECO:0000313" key="2">
    <source>
        <dbReference type="EMBL" id="TDR79973.1"/>
    </source>
</evidence>
<proteinExistence type="predicted"/>
<sequence>MHLRHFALCAALLCAMPTFAADASAPRPVAGVTHTLAQLLGANRMSQAQLSAAERSAVTLLIRQNLRTLDPDNRLGPEGTKALSTQLDADIRPAVRQTFAHLQSAEMTASLEVALTDTLSQAQTDSLLAFLRAPVGKRYLSFNRELDDLVGSGLARLASTPFAFRRDQMPPAATMQQRQRLLTLSTAANTLAAERSKGMPAAFGVISDLLAVQDGAALDRIGQRYRSDLPAFISFQASDAARTLARAEARWAAGESARLEPLIQQASQSLAPHQASWQALAREWQSGERAGK</sequence>
<protein>
    <recommendedName>
        <fullName evidence="4">DUF2059 domain-containing protein</fullName>
    </recommendedName>
</protein>
<dbReference type="Proteomes" id="UP000295611">
    <property type="component" value="Unassembled WGS sequence"/>
</dbReference>
<evidence type="ECO:0000313" key="3">
    <source>
        <dbReference type="Proteomes" id="UP000295611"/>
    </source>
</evidence>
<reference evidence="2 3" key="1">
    <citation type="submission" date="2019-03" db="EMBL/GenBank/DDBJ databases">
        <title>Genomic Encyclopedia of Type Strains, Phase III (KMG-III): the genomes of soil and plant-associated and newly described type strains.</title>
        <authorList>
            <person name="Whitman W."/>
        </authorList>
    </citation>
    <scope>NUCLEOTIDE SEQUENCE [LARGE SCALE GENOMIC DNA]</scope>
    <source>
        <strain evidence="2 3">CECT 8976</strain>
    </source>
</reference>
<name>A0A4R7B6A3_9NEIS</name>
<gene>
    <name evidence="2" type="ORF">DFP86_106113</name>
</gene>
<evidence type="ECO:0000256" key="1">
    <source>
        <dbReference type="SAM" id="SignalP"/>
    </source>
</evidence>
<dbReference type="EMBL" id="SNZP01000006">
    <property type="protein sequence ID" value="TDR79973.1"/>
    <property type="molecule type" value="Genomic_DNA"/>
</dbReference>
<feature type="chain" id="PRO_5020276983" description="DUF2059 domain-containing protein" evidence="1">
    <location>
        <begin position="21"/>
        <end position="292"/>
    </location>
</feature>
<keyword evidence="1" id="KW-0732">Signal</keyword>
<evidence type="ECO:0008006" key="4">
    <source>
        <dbReference type="Google" id="ProtNLM"/>
    </source>
</evidence>
<accession>A0A4R7B6A3</accession>
<dbReference type="AlphaFoldDB" id="A0A4R7B6A3"/>
<dbReference type="RefSeq" id="WP_133680236.1">
    <property type="nucleotide sequence ID" value="NZ_SNZP01000006.1"/>
</dbReference>